<evidence type="ECO:0000313" key="9">
    <source>
        <dbReference type="EMBL" id="RGV35190.1"/>
    </source>
</evidence>
<dbReference type="InterPro" id="IPR039426">
    <property type="entry name" value="TonB-dep_rcpt-like"/>
</dbReference>
<reference evidence="9 10" key="1">
    <citation type="submission" date="2018-08" db="EMBL/GenBank/DDBJ databases">
        <title>A genome reference for cultivated species of the human gut microbiota.</title>
        <authorList>
            <person name="Zou Y."/>
            <person name="Xue W."/>
            <person name="Luo G."/>
        </authorList>
    </citation>
    <scope>NUCLEOTIDE SEQUENCE [LARGE SCALE GENOMIC DNA]</scope>
    <source>
        <strain evidence="9 10">AF14-49</strain>
    </source>
</reference>
<dbReference type="Gene3D" id="2.170.130.10">
    <property type="entry name" value="TonB-dependent receptor, plug domain"/>
    <property type="match status" value="1"/>
</dbReference>
<keyword evidence="2 7" id="KW-0813">Transport</keyword>
<comment type="caution">
    <text evidence="9">The sequence shown here is derived from an EMBL/GenBank/DDBJ whole genome shotgun (WGS) entry which is preliminary data.</text>
</comment>
<evidence type="ECO:0000256" key="6">
    <source>
        <dbReference type="ARBA" id="ARBA00023237"/>
    </source>
</evidence>
<keyword evidence="4 7" id="KW-0812">Transmembrane</keyword>
<dbReference type="AlphaFoldDB" id="A0A412X440"/>
<organism evidence="9 10">
    <name type="scientific">Butyricimonas virosa</name>
    <dbReference type="NCBI Taxonomy" id="544645"/>
    <lineage>
        <taxon>Bacteria</taxon>
        <taxon>Pseudomonadati</taxon>
        <taxon>Bacteroidota</taxon>
        <taxon>Bacteroidia</taxon>
        <taxon>Bacteroidales</taxon>
        <taxon>Odoribacteraceae</taxon>
        <taxon>Butyricimonas</taxon>
    </lineage>
</organism>
<name>A0A412X440_9BACT</name>
<evidence type="ECO:0000256" key="3">
    <source>
        <dbReference type="ARBA" id="ARBA00022452"/>
    </source>
</evidence>
<dbReference type="InterPro" id="IPR012910">
    <property type="entry name" value="Plug_dom"/>
</dbReference>
<dbReference type="Proteomes" id="UP000283589">
    <property type="component" value="Unassembled WGS sequence"/>
</dbReference>
<dbReference type="PROSITE" id="PS52016">
    <property type="entry name" value="TONB_DEPENDENT_REC_3"/>
    <property type="match status" value="1"/>
</dbReference>
<dbReference type="SUPFAM" id="SSF56935">
    <property type="entry name" value="Porins"/>
    <property type="match status" value="1"/>
</dbReference>
<dbReference type="SUPFAM" id="SSF49464">
    <property type="entry name" value="Carboxypeptidase regulatory domain-like"/>
    <property type="match status" value="1"/>
</dbReference>
<evidence type="ECO:0000256" key="2">
    <source>
        <dbReference type="ARBA" id="ARBA00022448"/>
    </source>
</evidence>
<feature type="domain" description="TonB-dependent receptor plug" evidence="8">
    <location>
        <begin position="207"/>
        <end position="326"/>
    </location>
</feature>
<evidence type="ECO:0000313" key="10">
    <source>
        <dbReference type="Proteomes" id="UP000283589"/>
    </source>
</evidence>
<dbReference type="RefSeq" id="WP_118259457.1">
    <property type="nucleotide sequence ID" value="NZ_CALBWO010000051.1"/>
</dbReference>
<dbReference type="Pfam" id="PF13715">
    <property type="entry name" value="CarbopepD_reg_2"/>
    <property type="match status" value="1"/>
</dbReference>
<dbReference type="InterPro" id="IPR036942">
    <property type="entry name" value="Beta-barrel_TonB_sf"/>
</dbReference>
<keyword evidence="5 7" id="KW-0472">Membrane</keyword>
<dbReference type="GO" id="GO:0009279">
    <property type="term" value="C:cell outer membrane"/>
    <property type="evidence" value="ECO:0007669"/>
    <property type="project" value="UniProtKB-SubCell"/>
</dbReference>
<dbReference type="InterPro" id="IPR008969">
    <property type="entry name" value="CarboxyPept-like_regulatory"/>
</dbReference>
<proteinExistence type="inferred from homology"/>
<comment type="similarity">
    <text evidence="7">Belongs to the TonB-dependent receptor family.</text>
</comment>
<dbReference type="Gene3D" id="2.60.40.1120">
    <property type="entry name" value="Carboxypeptidase-like, regulatory domain"/>
    <property type="match status" value="1"/>
</dbReference>
<dbReference type="Pfam" id="PF07715">
    <property type="entry name" value="Plug"/>
    <property type="match status" value="1"/>
</dbReference>
<keyword evidence="3 7" id="KW-1134">Transmembrane beta strand</keyword>
<dbReference type="Gene3D" id="2.40.170.20">
    <property type="entry name" value="TonB-dependent receptor, beta-barrel domain"/>
    <property type="match status" value="1"/>
</dbReference>
<evidence type="ECO:0000256" key="1">
    <source>
        <dbReference type="ARBA" id="ARBA00004571"/>
    </source>
</evidence>
<evidence type="ECO:0000259" key="8">
    <source>
        <dbReference type="Pfam" id="PF07715"/>
    </source>
</evidence>
<sequence>MRWNIVLILVCVLQVAAIGVSAQEKVSLNLKDVSAEQVFREIKRQTKYDFVYNEEQCRDLGKMSVNVKDEPVGKVLDKLLLDRGFSWDLLEGGIILIKVQSKSSDKRQEFKITGKVTDQSGEVLPGVAILIKGTTIGVATDANGEFSLVLPKDSVVLVFSFIGMETQYVAIPKFKVGEYHQELKITMQEEKVALEDVVVTGIFTRKKESFTGSASTYTAAELKTMGSQNILQSLKTLDPAFAILEDNQFGSDPNRLPNMEIRGKSSVLGLRDELDADPNQPLFILDGFESSLAVINDLDINRIESITILKDAASTAIYGSKAANGVVVVETVKPKSGELQVSYNGNLNLSMPDLSSYNLMNAREKLEFERLAGGYSPANWSAEKEIELNELYNKKLEAIESGVNTYWLAEPLRTGVNQKHSLYVQGGEGRFLFGLGVGYNGISGVMKESLREIISGNIDLIYRMEKFQFSNKFSINVTDIENPVVPFQSYAEANPYFKKRNKDGIVEKWLEKNDYFEASNPLWNDNLNSRNEGKNVSLSNYFVAEYFPTTEWRVRARLGITYGNNDTEVFYSPEDTRFEDTEALKKGEYTSTNTRLNQAEGELSVTWAKVLGVHRINLVAGGNFNASKSLVQGYSAQGFPDGDFTYPSFSNGYPEHGIPTFYESVSRSLNGYFNVGYSFDDRYLMDFSLRSSGSSVFGSSKKYNTTWSVGLGWNLHKEKFIMNNFNWINLLKLRASIGNPGNQNYDSAQTLLTYVFQYGSMNYFGLGAILNQVGNPDLKWQTTLDKNFGIDITLLNRRLNITVDYFHKVTDPLLIRIGMPLSSGTPTYMTNAGEQTSQGVTATASYYIIQNFDKRFSWMVRANLRTQKTRIDKIGDKLSLLNASGKGANTVRYYDGADPDDIWAVKSVGIDPANGKELFYDENGNYTYDFSYDDEVICGNTRPKIEGVVGTSLNWKGLSLSLNFRYQLGADVFNEALFNKVENISTEGLNKNQDKRALYERWQKAGDIVRFKNIANAASTPMSSRFVQEENVLTLESVYLGYEFYDGWIQKLGLSNLKLQVSMRDVFRASSIKSERGISYPFARSLEAGLSFNF</sequence>
<dbReference type="InterPro" id="IPR037066">
    <property type="entry name" value="Plug_dom_sf"/>
</dbReference>
<protein>
    <submittedName>
        <fullName evidence="9">SusC/RagA family TonB-linked outer membrane protein</fullName>
    </submittedName>
</protein>
<dbReference type="InterPro" id="IPR023996">
    <property type="entry name" value="TonB-dep_OMP_SusC/RagA"/>
</dbReference>
<evidence type="ECO:0000256" key="4">
    <source>
        <dbReference type="ARBA" id="ARBA00022692"/>
    </source>
</evidence>
<evidence type="ECO:0000256" key="7">
    <source>
        <dbReference type="PROSITE-ProRule" id="PRU01360"/>
    </source>
</evidence>
<dbReference type="NCBIfam" id="TIGR04056">
    <property type="entry name" value="OMP_RagA_SusC"/>
    <property type="match status" value="1"/>
</dbReference>
<evidence type="ECO:0000256" key="5">
    <source>
        <dbReference type="ARBA" id="ARBA00023136"/>
    </source>
</evidence>
<dbReference type="NCBIfam" id="TIGR04057">
    <property type="entry name" value="SusC_RagA_signa"/>
    <property type="match status" value="1"/>
</dbReference>
<gene>
    <name evidence="9" type="ORF">DWW18_05455</name>
</gene>
<dbReference type="InterPro" id="IPR023997">
    <property type="entry name" value="TonB-dep_OMP_SusC/RagA_CS"/>
</dbReference>
<comment type="subcellular location">
    <subcellularLocation>
        <location evidence="1 7">Cell outer membrane</location>
        <topology evidence="1 7">Multi-pass membrane protein</topology>
    </subcellularLocation>
</comment>
<keyword evidence="6 7" id="KW-0998">Cell outer membrane</keyword>
<dbReference type="STRING" id="1121130.GCA_000519105_03537"/>
<dbReference type="EMBL" id="QRZA01000005">
    <property type="protein sequence ID" value="RGV35190.1"/>
    <property type="molecule type" value="Genomic_DNA"/>
</dbReference>
<accession>A0A412X440</accession>